<feature type="transmembrane region" description="Helical" evidence="7">
    <location>
        <begin position="540"/>
        <end position="560"/>
    </location>
</feature>
<feature type="transmembrane region" description="Helical" evidence="7">
    <location>
        <begin position="876"/>
        <end position="895"/>
    </location>
</feature>
<evidence type="ECO:0000256" key="7">
    <source>
        <dbReference type="SAM" id="Phobius"/>
    </source>
</evidence>
<feature type="transmembrane region" description="Helical" evidence="7">
    <location>
        <begin position="392"/>
        <end position="413"/>
    </location>
</feature>
<dbReference type="NCBIfam" id="NF038403">
    <property type="entry name" value="perm_prefix_1"/>
    <property type="match status" value="1"/>
</dbReference>
<evidence type="ECO:0000259" key="8">
    <source>
        <dbReference type="Pfam" id="PF02687"/>
    </source>
</evidence>
<evidence type="ECO:0000256" key="5">
    <source>
        <dbReference type="ARBA" id="ARBA00023136"/>
    </source>
</evidence>
<keyword evidence="5 7" id="KW-0472">Membrane</keyword>
<feature type="domain" description="MacB-like periplasmic core" evidence="9">
    <location>
        <begin position="97"/>
        <end position="299"/>
    </location>
</feature>
<dbReference type="AlphaFoldDB" id="A0A5B9E727"/>
<keyword evidence="2" id="KW-1003">Cell membrane</keyword>
<dbReference type="InterPro" id="IPR047928">
    <property type="entry name" value="Perm_prefix_1"/>
</dbReference>
<comment type="similarity">
    <text evidence="6">Belongs to the ABC-4 integral membrane protein family.</text>
</comment>
<feature type="transmembrane region" description="Helical" evidence="7">
    <location>
        <begin position="487"/>
        <end position="511"/>
    </location>
</feature>
<dbReference type="InterPro" id="IPR003838">
    <property type="entry name" value="ABC3_permease_C"/>
</dbReference>
<dbReference type="GO" id="GO:0022857">
    <property type="term" value="F:transmembrane transporter activity"/>
    <property type="evidence" value="ECO:0007669"/>
    <property type="project" value="TreeGrafter"/>
</dbReference>
<feature type="transmembrane region" description="Helical" evidence="7">
    <location>
        <begin position="817"/>
        <end position="840"/>
    </location>
</feature>
<dbReference type="Pfam" id="PF12704">
    <property type="entry name" value="MacB_PCD"/>
    <property type="match status" value="2"/>
</dbReference>
<keyword evidence="3 7" id="KW-0812">Transmembrane</keyword>
<evidence type="ECO:0000256" key="1">
    <source>
        <dbReference type="ARBA" id="ARBA00004651"/>
    </source>
</evidence>
<dbReference type="EMBL" id="CP042806">
    <property type="protein sequence ID" value="QEE26915.1"/>
    <property type="molecule type" value="Genomic_DNA"/>
</dbReference>
<evidence type="ECO:0000259" key="9">
    <source>
        <dbReference type="Pfam" id="PF12704"/>
    </source>
</evidence>
<dbReference type="GO" id="GO:0005886">
    <property type="term" value="C:plasma membrane"/>
    <property type="evidence" value="ECO:0007669"/>
    <property type="project" value="UniProtKB-SubCell"/>
</dbReference>
<proteinExistence type="inferred from homology"/>
<dbReference type="InterPro" id="IPR017800">
    <property type="entry name" value="ADOP"/>
</dbReference>
<evidence type="ECO:0000256" key="4">
    <source>
        <dbReference type="ARBA" id="ARBA00022989"/>
    </source>
</evidence>
<feature type="domain" description="ABC3 transporter permease C-terminal" evidence="8">
    <location>
        <begin position="395"/>
        <end position="512"/>
    </location>
</feature>
<dbReference type="RefSeq" id="WP_147646111.1">
    <property type="nucleotide sequence ID" value="NZ_CP042806.1"/>
</dbReference>
<gene>
    <name evidence="10" type="ORF">FTW19_02185</name>
</gene>
<evidence type="ECO:0000256" key="2">
    <source>
        <dbReference type="ARBA" id="ARBA00022475"/>
    </source>
</evidence>
<feature type="domain" description="ABC3 transporter permease C-terminal" evidence="8">
    <location>
        <begin position="824"/>
        <end position="937"/>
    </location>
</feature>
<dbReference type="PANTHER" id="PTHR30572">
    <property type="entry name" value="MEMBRANE COMPONENT OF TRANSPORTER-RELATED"/>
    <property type="match status" value="1"/>
</dbReference>
<dbReference type="OrthoDB" id="100547at2"/>
<name>A0A5B9E727_9BACT</name>
<accession>A0A5B9E727</accession>
<keyword evidence="4 7" id="KW-1133">Transmembrane helix</keyword>
<dbReference type="NCBIfam" id="TIGR03434">
    <property type="entry name" value="ADOP"/>
    <property type="match status" value="1"/>
</dbReference>
<reference evidence="10 11" key="1">
    <citation type="submission" date="2019-08" db="EMBL/GenBank/DDBJ databases">
        <title>Complete genome sequence of Terriglobus albidus strain ORNL.</title>
        <authorList>
            <person name="Podar M."/>
        </authorList>
    </citation>
    <scope>NUCLEOTIDE SEQUENCE [LARGE SCALE GENOMIC DNA]</scope>
    <source>
        <strain evidence="10 11">ORNL</strain>
    </source>
</reference>
<comment type="subcellular location">
    <subcellularLocation>
        <location evidence="1">Cell membrane</location>
        <topology evidence="1">Multi-pass membrane protein</topology>
    </subcellularLocation>
</comment>
<protein>
    <submittedName>
        <fullName evidence="10">ABC transporter permease</fullName>
    </submittedName>
</protein>
<evidence type="ECO:0000313" key="10">
    <source>
        <dbReference type="EMBL" id="QEE26915.1"/>
    </source>
</evidence>
<evidence type="ECO:0000256" key="6">
    <source>
        <dbReference type="ARBA" id="ARBA00038076"/>
    </source>
</evidence>
<feature type="domain" description="MacB-like periplasmic core" evidence="9">
    <location>
        <begin position="546"/>
        <end position="787"/>
    </location>
</feature>
<dbReference type="KEGG" id="talb:FTW19_02185"/>
<dbReference type="InterPro" id="IPR050250">
    <property type="entry name" value="Macrolide_Exporter_MacB"/>
</dbReference>
<organism evidence="10 11">
    <name type="scientific">Terriglobus albidus</name>
    <dbReference type="NCBI Taxonomy" id="1592106"/>
    <lineage>
        <taxon>Bacteria</taxon>
        <taxon>Pseudomonadati</taxon>
        <taxon>Acidobacteriota</taxon>
        <taxon>Terriglobia</taxon>
        <taxon>Terriglobales</taxon>
        <taxon>Acidobacteriaceae</taxon>
        <taxon>Terriglobus</taxon>
    </lineage>
</organism>
<feature type="transmembrane region" description="Helical" evidence="7">
    <location>
        <begin position="444"/>
        <end position="467"/>
    </location>
</feature>
<dbReference type="InterPro" id="IPR025857">
    <property type="entry name" value="MacB_PCD"/>
</dbReference>
<feature type="transmembrane region" description="Helical" evidence="7">
    <location>
        <begin position="907"/>
        <end position="927"/>
    </location>
</feature>
<evidence type="ECO:0000256" key="3">
    <source>
        <dbReference type="ARBA" id="ARBA00022692"/>
    </source>
</evidence>
<dbReference type="PANTHER" id="PTHR30572:SF4">
    <property type="entry name" value="ABC TRANSPORTER PERMEASE YTRF"/>
    <property type="match status" value="1"/>
</dbReference>
<feature type="transmembrane region" description="Helical" evidence="7">
    <location>
        <begin position="96"/>
        <end position="118"/>
    </location>
</feature>
<evidence type="ECO:0000313" key="11">
    <source>
        <dbReference type="Proteomes" id="UP000321820"/>
    </source>
</evidence>
<sequence>MSWLTNLVMGIRALLQRSRIERELDEELQAYTEAAIEDKRQKGMSADAARRAAMAELGSSSVVKHKVWSSRWESSLDNLFQDLRIGLRSLMRQPGFTAVAILSLALGIGANSAIFTLIDQVLLRKLPVKNPQQLVAFGDSVYGGVAGGIDLGAFGGYFPWDFSRQLEMNPGPFQGIAAYGSFSNKTSVRLSSVAGSGAPAMFAQATLVSGNYFHLLGAQPLLGRGILPADDAVPGRGSVVVVSHHFWQSALSSDSAVIGKPLTINGIPFEIVGVMPEAFHGFRQEVEPTDLWTPISMQVAVLQHPSMLVPQSGQYFLHLFGRLSEQASAGKAGVLESQNWLNQQIRLGILAREGGAITPERRKEIEQANVPLVPAATGVSLVRSQYGDSLKILMAVVVVVLLIACANLANFLLARGAARQREIATRLALGSSRVRLVRQSLMEAMLLSLFGGALGLGLAFAATRALIAFVSQGSEETTMSATPNMAVLGFTFGVSMATALLFGLAPSMVAARLGERGSLNTTVRTVQGNGGRASRFWPKMLITAQVMLSLLLLVGAGLLVRTLRNLQHQNFGFERTHLLLATIDEKLAGYQPHQTPVLHQLLLDRLSAIPGVRSAALSGTPPISEGVWSSNISPAGYTPGPKENMVSVLNRVSGRYFETAGITLVAGRSITPEDTAGSLKVAVISESIAKRYFPRGEAVGRMLTLGIDSVRGPWRIVGIVRNTKSGNPRETEPVRMTYIPLAQIDPYTPVSSGREITQREENQDRYAYAILLRTTADPAKMVGDLRAAVASIDPNLPLLRVTTIEEQVSNLIANDQLISTLTSVFSILALLLAAIGLYGVMSYHVVQRTTEIGVRIALGAQLETVLWMILKESLSLLAVGVSLGLPLTLLATRSIRSQLFGLSAVDPLTFAIAIAVVAGMTVFATWLPARRAAKIDPLTALRYE</sequence>
<dbReference type="Proteomes" id="UP000321820">
    <property type="component" value="Chromosome"/>
</dbReference>
<keyword evidence="11" id="KW-1185">Reference proteome</keyword>
<dbReference type="Pfam" id="PF02687">
    <property type="entry name" value="FtsX"/>
    <property type="match status" value="2"/>
</dbReference>